<reference evidence="2 3" key="1">
    <citation type="submission" date="2021-05" db="EMBL/GenBank/DDBJ databases">
        <title>Kineosporia and Streptomyces sp. nov. two new marine actinobacteria isolated from Coral.</title>
        <authorList>
            <person name="Buangrab K."/>
            <person name="Sutthacheep M."/>
            <person name="Yeemin T."/>
            <person name="Harunari E."/>
            <person name="Igarashi Y."/>
            <person name="Kanchanasin P."/>
            <person name="Tanasupawat S."/>
            <person name="Phongsopitanun W."/>
        </authorList>
    </citation>
    <scope>NUCLEOTIDE SEQUENCE [LARGE SCALE GENOMIC DNA]</scope>
    <source>
        <strain evidence="2 3">J2-2</strain>
    </source>
</reference>
<sequence>MNVELDRIQNVNGAPAPSFIGQATAVEQSRAVAEVQAAVVVAQQRPRDIQAAIREMRDVCRMESLANRAFYSYKRGGQAVTGPSVHLARELARIWGNCQFGIKELRRDDIKGESEMQAVAWDLQTNARSETTFVVPHKRDTKTGVKQLTDMRDIYESNANNGARRARAMIFAILPSWFVDEAVDLCNKTLREGGGKPLPQRIAGAIDAFSKNFQVTEQQLADQRGRSSAQWDEHDVAQLTVLFKSLTNGELRKEDVFETDAGVKLTDLQGAVPEPRKPVPAPTAQDPNEYDPTMEPGWNGGDQ</sequence>
<dbReference type="Proteomes" id="UP001197247">
    <property type="component" value="Unassembled WGS sequence"/>
</dbReference>
<name>A0ABS5TMJ8_9ACTN</name>
<comment type="caution">
    <text evidence="2">The sequence shown here is derived from an EMBL/GenBank/DDBJ whole genome shotgun (WGS) entry which is preliminary data.</text>
</comment>
<evidence type="ECO:0000313" key="2">
    <source>
        <dbReference type="EMBL" id="MBT0772324.1"/>
    </source>
</evidence>
<evidence type="ECO:0000256" key="1">
    <source>
        <dbReference type="SAM" id="MobiDB-lite"/>
    </source>
</evidence>
<dbReference type="EMBL" id="JAHBAY010000012">
    <property type="protein sequence ID" value="MBT0772324.1"/>
    <property type="molecule type" value="Genomic_DNA"/>
</dbReference>
<feature type="region of interest" description="Disordered" evidence="1">
    <location>
        <begin position="267"/>
        <end position="303"/>
    </location>
</feature>
<dbReference type="RefSeq" id="WP_214158782.1">
    <property type="nucleotide sequence ID" value="NZ_JAHBAY010000012.1"/>
</dbReference>
<keyword evidence="3" id="KW-1185">Reference proteome</keyword>
<evidence type="ECO:0000313" key="3">
    <source>
        <dbReference type="Proteomes" id="UP001197247"/>
    </source>
</evidence>
<accession>A0ABS5TMJ8</accession>
<proteinExistence type="predicted"/>
<organism evidence="2 3">
    <name type="scientific">Kineosporia corallincola</name>
    <dbReference type="NCBI Taxonomy" id="2835133"/>
    <lineage>
        <taxon>Bacteria</taxon>
        <taxon>Bacillati</taxon>
        <taxon>Actinomycetota</taxon>
        <taxon>Actinomycetes</taxon>
        <taxon>Kineosporiales</taxon>
        <taxon>Kineosporiaceae</taxon>
        <taxon>Kineosporia</taxon>
    </lineage>
</organism>
<gene>
    <name evidence="2" type="ORF">KIH74_25490</name>
</gene>
<protein>
    <submittedName>
        <fullName evidence="2">Uncharacterized protein</fullName>
    </submittedName>
</protein>